<dbReference type="WBParaSite" id="ACRNAN_scaffold20116.g31082.t1">
    <property type="protein sequence ID" value="ACRNAN_scaffold20116.g31082.t1"/>
    <property type="gene ID" value="ACRNAN_scaffold20116.g31082"/>
</dbReference>
<keyword evidence="1" id="KW-1185">Reference proteome</keyword>
<evidence type="ECO:0000313" key="1">
    <source>
        <dbReference type="Proteomes" id="UP000887540"/>
    </source>
</evidence>
<proteinExistence type="predicted"/>
<sequence>MTAIQCNYRVKASLPVVNISESIEVTTPCPVKNQDVEIQSSCAAERIKKDKEMITEILDKLNVEATPVSVYHLPRNANSNDP</sequence>
<dbReference type="Proteomes" id="UP000887540">
    <property type="component" value="Unplaced"/>
</dbReference>
<name>A0A914D6P3_9BILA</name>
<dbReference type="AlphaFoldDB" id="A0A914D6P3"/>
<reference evidence="2" key="1">
    <citation type="submission" date="2022-11" db="UniProtKB">
        <authorList>
            <consortium name="WormBaseParasite"/>
        </authorList>
    </citation>
    <scope>IDENTIFICATION</scope>
</reference>
<accession>A0A914D6P3</accession>
<evidence type="ECO:0000313" key="2">
    <source>
        <dbReference type="WBParaSite" id="ACRNAN_scaffold20116.g31082.t1"/>
    </source>
</evidence>
<organism evidence="1 2">
    <name type="scientific">Acrobeloides nanus</name>
    <dbReference type="NCBI Taxonomy" id="290746"/>
    <lineage>
        <taxon>Eukaryota</taxon>
        <taxon>Metazoa</taxon>
        <taxon>Ecdysozoa</taxon>
        <taxon>Nematoda</taxon>
        <taxon>Chromadorea</taxon>
        <taxon>Rhabditida</taxon>
        <taxon>Tylenchina</taxon>
        <taxon>Cephalobomorpha</taxon>
        <taxon>Cephaloboidea</taxon>
        <taxon>Cephalobidae</taxon>
        <taxon>Acrobeloides</taxon>
    </lineage>
</organism>
<protein>
    <submittedName>
        <fullName evidence="2">Uncharacterized protein</fullName>
    </submittedName>
</protein>